<sequence>MSTPVDITDLPAPIRAYLTAHGARDTGTALRHFTATPVVVDDGVTYRGTDEVRDFLANAGSEFTYTTELRGAERVDDARWVAQQRLEGDFPGGVADLDHRFTLDGDLIAELVIAPVA</sequence>
<keyword evidence="2" id="KW-1185">Reference proteome</keyword>
<evidence type="ECO:0000313" key="2">
    <source>
        <dbReference type="Proteomes" id="UP000604241"/>
    </source>
</evidence>
<accession>A0ABR8QFW0</accession>
<name>A0ABR8QFW0_9CELL</name>
<dbReference type="Proteomes" id="UP000604241">
    <property type="component" value="Unassembled WGS sequence"/>
</dbReference>
<protein>
    <submittedName>
        <fullName evidence="1">Nuclear transport factor 2 family protein</fullName>
    </submittedName>
</protein>
<proteinExistence type="predicted"/>
<comment type="caution">
    <text evidence="1">The sequence shown here is derived from an EMBL/GenBank/DDBJ whole genome shotgun (WGS) entry which is preliminary data.</text>
</comment>
<dbReference type="SUPFAM" id="SSF54427">
    <property type="entry name" value="NTF2-like"/>
    <property type="match status" value="1"/>
</dbReference>
<gene>
    <name evidence="1" type="ORF">H9657_13635</name>
</gene>
<dbReference type="Gene3D" id="3.10.450.50">
    <property type="match status" value="1"/>
</dbReference>
<reference evidence="1 2" key="1">
    <citation type="submission" date="2020-08" db="EMBL/GenBank/DDBJ databases">
        <title>A Genomic Blueprint of the Chicken Gut Microbiome.</title>
        <authorList>
            <person name="Gilroy R."/>
            <person name="Ravi A."/>
            <person name="Getino M."/>
            <person name="Pursley I."/>
            <person name="Horton D.L."/>
            <person name="Alikhan N.-F."/>
            <person name="Baker D."/>
            <person name="Gharbi K."/>
            <person name="Hall N."/>
            <person name="Watson M."/>
            <person name="Adriaenssens E.M."/>
            <person name="Foster-Nyarko E."/>
            <person name="Jarju S."/>
            <person name="Secka A."/>
            <person name="Antonio M."/>
            <person name="Oren A."/>
            <person name="Chaudhuri R."/>
            <person name="La Ragione R.M."/>
            <person name="Hildebrand F."/>
            <person name="Pallen M.J."/>
        </authorList>
    </citation>
    <scope>NUCLEOTIDE SEQUENCE [LARGE SCALE GENOMIC DNA]</scope>
    <source>
        <strain evidence="1 2">Sa3CUA2</strain>
    </source>
</reference>
<evidence type="ECO:0000313" key="1">
    <source>
        <dbReference type="EMBL" id="MBD7919312.1"/>
    </source>
</evidence>
<dbReference type="InterPro" id="IPR032710">
    <property type="entry name" value="NTF2-like_dom_sf"/>
</dbReference>
<organism evidence="1 2">
    <name type="scientific">Cellulomonas avistercoris</name>
    <dbReference type="NCBI Taxonomy" id="2762242"/>
    <lineage>
        <taxon>Bacteria</taxon>
        <taxon>Bacillati</taxon>
        <taxon>Actinomycetota</taxon>
        <taxon>Actinomycetes</taxon>
        <taxon>Micrococcales</taxon>
        <taxon>Cellulomonadaceae</taxon>
        <taxon>Cellulomonas</taxon>
    </lineage>
</organism>
<dbReference type="EMBL" id="JACSQV010000012">
    <property type="protein sequence ID" value="MBD7919312.1"/>
    <property type="molecule type" value="Genomic_DNA"/>
</dbReference>
<dbReference type="RefSeq" id="WP_191783970.1">
    <property type="nucleotide sequence ID" value="NZ_JACSQV010000012.1"/>
</dbReference>